<dbReference type="PATRIC" id="fig|451.8.peg.3064"/>
<evidence type="ECO:0000313" key="5">
    <source>
        <dbReference type="Proteomes" id="UP000032414"/>
    </source>
</evidence>
<reference evidence="4 6" key="3">
    <citation type="submission" date="2016-10" db="EMBL/GenBank/DDBJ databases">
        <authorList>
            <person name="Varghese N."/>
            <person name="Submissions S."/>
        </authorList>
    </citation>
    <scope>NUCLEOTIDE SEQUENCE [LARGE SCALE GENOMIC DNA]</scope>
    <source>
        <strain evidence="4 6">ATCC 33218</strain>
    </source>
</reference>
<dbReference type="PANTHER" id="PTHR43056:SF10">
    <property type="entry name" value="COCE_NOND FAMILY, PUTATIVE (AFU_ORTHOLOGUE AFUA_7G00600)-RELATED"/>
    <property type="match status" value="1"/>
</dbReference>
<dbReference type="PANTHER" id="PTHR43056">
    <property type="entry name" value="PEPTIDASE S9 PROLYL OLIGOPEPTIDASE"/>
    <property type="match status" value="1"/>
</dbReference>
<dbReference type="InterPro" id="IPR005674">
    <property type="entry name" value="CocE/Ser_esterase"/>
</dbReference>
<dbReference type="SMART" id="SM00939">
    <property type="entry name" value="PepX_C"/>
    <property type="match status" value="1"/>
</dbReference>
<name>A0A098GHL2_LEGMI</name>
<dbReference type="InterPro" id="IPR029058">
    <property type="entry name" value="AB_hydrolase_fold"/>
</dbReference>
<dbReference type="STRING" id="451.B6N58_05040"/>
<dbReference type="Gene3D" id="2.60.120.260">
    <property type="entry name" value="Galactose-binding domain-like"/>
    <property type="match status" value="1"/>
</dbReference>
<dbReference type="Pfam" id="PF08530">
    <property type="entry name" value="PepX_C"/>
    <property type="match status" value="1"/>
</dbReference>
<dbReference type="NCBIfam" id="TIGR00976">
    <property type="entry name" value="CocE_NonD"/>
    <property type="match status" value="1"/>
</dbReference>
<dbReference type="InterPro" id="IPR013736">
    <property type="entry name" value="Xaa-Pro_dipept_C"/>
</dbReference>
<evidence type="ECO:0000313" key="6">
    <source>
        <dbReference type="Proteomes" id="UP000182998"/>
    </source>
</evidence>
<dbReference type="InterPro" id="IPR050585">
    <property type="entry name" value="Xaa-Pro_dipeptidyl-ppase/CocE"/>
</dbReference>
<reference evidence="5" key="1">
    <citation type="submission" date="2014-09" db="EMBL/GenBank/DDBJ databases">
        <authorList>
            <person name="Gomez-Valero L."/>
        </authorList>
    </citation>
    <scope>NUCLEOTIDE SEQUENCE [LARGE SCALE GENOMIC DNA]</scope>
    <source>
        <strain evidence="5">ATCC33218</strain>
    </source>
</reference>
<dbReference type="Proteomes" id="UP000032414">
    <property type="component" value="Chromosome I"/>
</dbReference>
<keyword evidence="6" id="KW-1185">Reference proteome</keyword>
<dbReference type="EMBL" id="FMVN01000008">
    <property type="protein sequence ID" value="SCY44181.1"/>
    <property type="molecule type" value="Genomic_DNA"/>
</dbReference>
<dbReference type="SUPFAM" id="SSF49785">
    <property type="entry name" value="Galactose-binding domain-like"/>
    <property type="match status" value="1"/>
</dbReference>
<gene>
    <name evidence="3" type="ORF">LMI_2218</name>
    <name evidence="4" type="ORF">SAMN02982997_01699</name>
</gene>
<dbReference type="Proteomes" id="UP000182998">
    <property type="component" value="Unassembled WGS sequence"/>
</dbReference>
<feature type="domain" description="Xaa-Pro dipeptidyl-peptidase C-terminal" evidence="2">
    <location>
        <begin position="369"/>
        <end position="603"/>
    </location>
</feature>
<sequence>MKIFSLKHKFLIAKLYTIIYQVDSSNKLIMKAKWLDNLIPLHTRYLGIQYAGWKPTKFADENLGCILYSDVYVPMPDGVRLSADIYTPKKKGKYPSIVQFAAYNRDLHTVGMPTGTNEIGSPPSFTNRGYNVIVLTARGVGRSEGELRYWQCDEEVDDHFHAIQWVSEQSWCDGQIVLFGSSYYGMSQVNVAAKNPPALKAFFANEVCTDYFRHVFHYAGLSANSFMSLWAGSNFTEKNIKRYIAPWKRALLSHFINHSWTSKLGHTFINYIYYHLKDHYAAKEALPFYEHILFDLNTREENVAQGPYQQLRNINIPFVVVQNRTDIALHQFGAYDLFEHSATPNNRKWLIINHPEYELPVLEWQLEAAAFFDYVIKGLDNGYEKLLPVRFWVDGEEKFEGATTFPPENTVKEKWYFCPNSLSKTVPETSEETWLNIPPNADIIKNLNNMTAQTLRYEFTVGDSFKVAGPVTVHLKFSCNEIDSFIVVRVDRIDSAGNSFFLTMGHIRAATRSLYEHYSSKCEVALDTSIHQPLQRDVPVLLSFSLMPTAALLKKGDKIIISIGSRTDYVSPTPKEGIIAPQFQTPFYFCRNKIYYGSESYIEFNVETN</sequence>
<protein>
    <submittedName>
        <fullName evidence="3">Predicted acyl esterases</fullName>
    </submittedName>
</protein>
<dbReference type="EMBL" id="LN614830">
    <property type="protein sequence ID" value="CEG61490.1"/>
    <property type="molecule type" value="Genomic_DNA"/>
</dbReference>
<dbReference type="SUPFAM" id="SSF53474">
    <property type="entry name" value="alpha/beta-Hydrolases"/>
    <property type="match status" value="1"/>
</dbReference>
<evidence type="ECO:0000256" key="1">
    <source>
        <dbReference type="ARBA" id="ARBA00022801"/>
    </source>
</evidence>
<dbReference type="GO" id="GO:0008239">
    <property type="term" value="F:dipeptidyl-peptidase activity"/>
    <property type="evidence" value="ECO:0007669"/>
    <property type="project" value="InterPro"/>
</dbReference>
<dbReference type="Gene3D" id="3.40.50.1820">
    <property type="entry name" value="alpha/beta hydrolase"/>
    <property type="match status" value="1"/>
</dbReference>
<dbReference type="HOGENOM" id="CLU_015590_3_0_6"/>
<dbReference type="InterPro" id="IPR000383">
    <property type="entry name" value="Xaa-Pro-like_dom"/>
</dbReference>
<dbReference type="InterPro" id="IPR008979">
    <property type="entry name" value="Galactose-bd-like_sf"/>
</dbReference>
<accession>A0A098GHL2</accession>
<dbReference type="RefSeq" id="WP_231852141.1">
    <property type="nucleotide sequence ID" value="NZ_CP020614.1"/>
</dbReference>
<evidence type="ECO:0000313" key="3">
    <source>
        <dbReference type="EMBL" id="CEG61490.1"/>
    </source>
</evidence>
<keyword evidence="1" id="KW-0378">Hydrolase</keyword>
<dbReference type="Pfam" id="PF02129">
    <property type="entry name" value="Peptidase_S15"/>
    <property type="match status" value="1"/>
</dbReference>
<dbReference type="KEGG" id="tmc:LMI_2218"/>
<evidence type="ECO:0000313" key="4">
    <source>
        <dbReference type="EMBL" id="SCY44181.1"/>
    </source>
</evidence>
<proteinExistence type="predicted"/>
<dbReference type="AlphaFoldDB" id="A0A098GHL2"/>
<evidence type="ECO:0000259" key="2">
    <source>
        <dbReference type="SMART" id="SM00939"/>
    </source>
</evidence>
<reference evidence="3" key="2">
    <citation type="submission" date="2014-09" db="EMBL/GenBank/DDBJ databases">
        <authorList>
            <person name="GOMEZ-VALERO Laura"/>
        </authorList>
    </citation>
    <scope>NUCLEOTIDE SEQUENCE</scope>
    <source>
        <strain evidence="3">ATCC33218</strain>
    </source>
</reference>
<organism evidence="3 5">
    <name type="scientific">Legionella micdadei</name>
    <name type="common">Tatlockia micdadei</name>
    <dbReference type="NCBI Taxonomy" id="451"/>
    <lineage>
        <taxon>Bacteria</taxon>
        <taxon>Pseudomonadati</taxon>
        <taxon>Pseudomonadota</taxon>
        <taxon>Gammaproteobacteria</taxon>
        <taxon>Legionellales</taxon>
        <taxon>Legionellaceae</taxon>
        <taxon>Legionella</taxon>
    </lineage>
</organism>